<dbReference type="Proteomes" id="UP000789706">
    <property type="component" value="Unassembled WGS sequence"/>
</dbReference>
<comment type="caution">
    <text evidence="1">The sequence shown here is derived from an EMBL/GenBank/DDBJ whole genome shotgun (WGS) entry which is preliminary data.</text>
</comment>
<keyword evidence="2" id="KW-1185">Reference proteome</keyword>
<dbReference type="AlphaFoldDB" id="A0A9N9F3S5"/>
<reference evidence="1" key="1">
    <citation type="submission" date="2021-06" db="EMBL/GenBank/DDBJ databases">
        <authorList>
            <person name="Kallberg Y."/>
            <person name="Tangrot J."/>
            <person name="Rosling A."/>
        </authorList>
    </citation>
    <scope>NUCLEOTIDE SEQUENCE</scope>
    <source>
        <strain evidence="1">AZ414A</strain>
    </source>
</reference>
<gene>
    <name evidence="1" type="ORF">DEBURN_LOCUS5056</name>
</gene>
<dbReference type="EMBL" id="CAJVPK010000424">
    <property type="protein sequence ID" value="CAG8508611.1"/>
    <property type="molecule type" value="Genomic_DNA"/>
</dbReference>
<evidence type="ECO:0000313" key="2">
    <source>
        <dbReference type="Proteomes" id="UP000789706"/>
    </source>
</evidence>
<sequence>KDLNNDEFIAKYYGISKNPSTQNYIIVMDLFEEYNFCLNDSYVLLQIDLGLLLRGNEFTWEGNIYSFDGIMYLDLMYRCWSDDLSERSTSTELRDLIWEIYDKLCCGYAIT</sequence>
<organism evidence="1 2">
    <name type="scientific">Diversispora eburnea</name>
    <dbReference type="NCBI Taxonomy" id="1213867"/>
    <lineage>
        <taxon>Eukaryota</taxon>
        <taxon>Fungi</taxon>
        <taxon>Fungi incertae sedis</taxon>
        <taxon>Mucoromycota</taxon>
        <taxon>Glomeromycotina</taxon>
        <taxon>Glomeromycetes</taxon>
        <taxon>Diversisporales</taxon>
        <taxon>Diversisporaceae</taxon>
        <taxon>Diversispora</taxon>
    </lineage>
</organism>
<accession>A0A9N9F3S5</accession>
<name>A0A9N9F3S5_9GLOM</name>
<proteinExistence type="predicted"/>
<feature type="non-terminal residue" evidence="1">
    <location>
        <position position="111"/>
    </location>
</feature>
<dbReference type="OrthoDB" id="2437000at2759"/>
<evidence type="ECO:0000313" key="1">
    <source>
        <dbReference type="EMBL" id="CAG8508611.1"/>
    </source>
</evidence>
<protein>
    <submittedName>
        <fullName evidence="1">4985_t:CDS:1</fullName>
    </submittedName>
</protein>